<comment type="pathway">
    <text evidence="3">Nucleotide-sugar biosynthesis; GDP-alpha-D-mannose biosynthesis; alpha-D-mannose 1-phosphate from D-fructose 6-phosphate: step 2/2.</text>
</comment>
<feature type="domain" description="Alpha-D-phosphohexomutase alpha/beta/alpha" evidence="14">
    <location>
        <begin position="153"/>
        <end position="258"/>
    </location>
</feature>
<evidence type="ECO:0000313" key="16">
    <source>
        <dbReference type="EMBL" id="ATF91947.1"/>
    </source>
</evidence>
<dbReference type="GO" id="GO:0005975">
    <property type="term" value="P:carbohydrate metabolic process"/>
    <property type="evidence" value="ECO:0007669"/>
    <property type="project" value="InterPro"/>
</dbReference>
<dbReference type="Pfam" id="PF02879">
    <property type="entry name" value="PGM_PMM_II"/>
    <property type="match status" value="1"/>
</dbReference>
<dbReference type="InterPro" id="IPR005841">
    <property type="entry name" value="Alpha-D-phosphohexomutase_SF"/>
</dbReference>
<keyword evidence="10 16" id="KW-0413">Isomerase</keyword>
<dbReference type="InterPro" id="IPR016066">
    <property type="entry name" value="A-D-PHexomutase_CS"/>
</dbReference>
<dbReference type="PANTHER" id="PTHR43771">
    <property type="entry name" value="PHOSPHOMANNOMUTASE"/>
    <property type="match status" value="1"/>
</dbReference>
<evidence type="ECO:0000256" key="4">
    <source>
        <dbReference type="ARBA" id="ARBA00010231"/>
    </source>
</evidence>
<dbReference type="CDD" id="cd03089">
    <property type="entry name" value="PMM_PGM"/>
    <property type="match status" value="1"/>
</dbReference>
<dbReference type="Pfam" id="PF02880">
    <property type="entry name" value="PGM_PMM_III"/>
    <property type="match status" value="1"/>
</dbReference>
<dbReference type="Pfam" id="PF00408">
    <property type="entry name" value="PGM_PMM_IV"/>
    <property type="match status" value="1"/>
</dbReference>
<comment type="cofactor">
    <cofactor evidence="2">
        <name>Mg(2+)</name>
        <dbReference type="ChEBI" id="CHEBI:18420"/>
    </cofactor>
</comment>
<organism evidence="16 17">
    <name type="scientific">Cedecea neteri</name>
    <dbReference type="NCBI Taxonomy" id="158822"/>
    <lineage>
        <taxon>Bacteria</taxon>
        <taxon>Pseudomonadati</taxon>
        <taxon>Pseudomonadota</taxon>
        <taxon>Gammaproteobacteria</taxon>
        <taxon>Enterobacterales</taxon>
        <taxon>Enterobacteriaceae</taxon>
        <taxon>Cedecea</taxon>
    </lineage>
</organism>
<evidence type="ECO:0000256" key="8">
    <source>
        <dbReference type="ARBA" id="ARBA00022723"/>
    </source>
</evidence>
<feature type="domain" description="Alpha-D-phosphohexomutase alpha/beta/alpha" evidence="13">
    <location>
        <begin position="7"/>
        <end position="130"/>
    </location>
</feature>
<keyword evidence="7" id="KW-0597">Phosphoprotein</keyword>
<dbReference type="Pfam" id="PF02878">
    <property type="entry name" value="PGM_PMM_I"/>
    <property type="match status" value="1"/>
</dbReference>
<dbReference type="InterPro" id="IPR005843">
    <property type="entry name" value="A-D-PHexomutase_C"/>
</dbReference>
<feature type="domain" description="Alpha-D-phosphohexomutase alpha/beta/alpha" evidence="15">
    <location>
        <begin position="263"/>
        <end position="371"/>
    </location>
</feature>
<comment type="similarity">
    <text evidence="4 11">Belongs to the phosphohexose mutase family.</text>
</comment>
<dbReference type="RefSeq" id="WP_061276600.1">
    <property type="nucleotide sequence ID" value="NZ_CP023525.1"/>
</dbReference>
<sequence length="456" mass="50425">MQQLTCFKAYDIRGRLGDELNEDIAWRIGRAYGEYLKPKTIVLGGDVRLTSESLKQALARGLQDAGVDVLDIGLSGTEEIYFATWHLNVDGGIEVTASHNPMDYNGMKLVRQGARPISGDTGLRDVQRLAEANDFPPVNEAARGSYQRVSVVEAYLDHLFSYINVGHIKPLKLVVNSGNGAAGPIVDAIEARFKALDVPLTFVKVHNTPDGNFPNGIPNPLLPECRADTSHAVIEHGADMGIAFDGDFDRCFLFDEKGQFIEGYYIVGLLAAAFLEKQPGAKIIHDPRLAWNTVDIVERAGGKPVMSKTGHAFIKERMREEDAIYGGEMSAHHYFRDFAYCDSGMIPWLLVTELLCLKGKTLGELVRDRMAAWPASGEINSKLETPAEAIERVRAHFGPHAEEIDHTDGISMAFGDWRFNLRSSNTEPVVRLNVESRGDEALMQARTQEIMALLNQ</sequence>
<evidence type="ECO:0000256" key="9">
    <source>
        <dbReference type="ARBA" id="ARBA00022842"/>
    </source>
</evidence>
<dbReference type="InterPro" id="IPR005844">
    <property type="entry name" value="A-D-PHexomutase_a/b/a-I"/>
</dbReference>
<dbReference type="InterPro" id="IPR005846">
    <property type="entry name" value="A-D-PHexomutase_a/b/a-III"/>
</dbReference>
<accession>A0A291DVW5</accession>
<evidence type="ECO:0000313" key="17">
    <source>
        <dbReference type="Proteomes" id="UP000217979"/>
    </source>
</evidence>
<dbReference type="GO" id="GO:0000287">
    <property type="term" value="F:magnesium ion binding"/>
    <property type="evidence" value="ECO:0007669"/>
    <property type="project" value="InterPro"/>
</dbReference>
<feature type="domain" description="Alpha-D-phosphohexomutase C-terminal" evidence="12">
    <location>
        <begin position="378"/>
        <end position="446"/>
    </location>
</feature>
<dbReference type="InterPro" id="IPR005845">
    <property type="entry name" value="A-D-PHexomutase_a/b/a-II"/>
</dbReference>
<evidence type="ECO:0000259" key="13">
    <source>
        <dbReference type="Pfam" id="PF02878"/>
    </source>
</evidence>
<dbReference type="NCBIfam" id="NF011943">
    <property type="entry name" value="PRK15414.1"/>
    <property type="match status" value="1"/>
</dbReference>
<dbReference type="GO" id="GO:0004615">
    <property type="term" value="F:phosphomannomutase activity"/>
    <property type="evidence" value="ECO:0007669"/>
    <property type="project" value="UniProtKB-EC"/>
</dbReference>
<dbReference type="InterPro" id="IPR036900">
    <property type="entry name" value="A-D-PHexomutase_C_sf"/>
</dbReference>
<evidence type="ECO:0000256" key="6">
    <source>
        <dbReference type="ARBA" id="ARBA00021706"/>
    </source>
</evidence>
<protein>
    <recommendedName>
        <fullName evidence="6">Phosphomannomutase</fullName>
        <ecNumber evidence="5">5.4.2.8</ecNumber>
    </recommendedName>
</protein>
<evidence type="ECO:0000256" key="10">
    <source>
        <dbReference type="ARBA" id="ARBA00023235"/>
    </source>
</evidence>
<evidence type="ECO:0000256" key="3">
    <source>
        <dbReference type="ARBA" id="ARBA00004699"/>
    </source>
</evidence>
<keyword evidence="8 11" id="KW-0479">Metal-binding</keyword>
<evidence type="ECO:0000256" key="11">
    <source>
        <dbReference type="RuleBase" id="RU004326"/>
    </source>
</evidence>
<evidence type="ECO:0000259" key="12">
    <source>
        <dbReference type="Pfam" id="PF00408"/>
    </source>
</evidence>
<name>A0A291DVW5_9ENTR</name>
<dbReference type="InterPro" id="IPR016055">
    <property type="entry name" value="A-D-PHexomutase_a/b/a-I/II/III"/>
</dbReference>
<evidence type="ECO:0000256" key="7">
    <source>
        <dbReference type="ARBA" id="ARBA00022553"/>
    </source>
</evidence>
<evidence type="ECO:0000256" key="5">
    <source>
        <dbReference type="ARBA" id="ARBA00012730"/>
    </source>
</evidence>
<dbReference type="Proteomes" id="UP000217979">
    <property type="component" value="Chromosome"/>
</dbReference>
<evidence type="ECO:0000256" key="1">
    <source>
        <dbReference type="ARBA" id="ARBA00000586"/>
    </source>
</evidence>
<evidence type="ECO:0000259" key="14">
    <source>
        <dbReference type="Pfam" id="PF02879"/>
    </source>
</evidence>
<reference evidence="16 17" key="1">
    <citation type="submission" date="2017-09" db="EMBL/GenBank/DDBJ databases">
        <title>FDA dAtabase for Regulatory Grade micrObial Sequences (FDA-ARGOS): Supporting development and validation of Infectious Disease Dx tests.</title>
        <authorList>
            <person name="Minogue T."/>
            <person name="Wolcott M."/>
            <person name="Wasieloski L."/>
            <person name="Aguilar W."/>
            <person name="Moore D."/>
            <person name="Tallon L."/>
            <person name="Sadzewicz L."/>
            <person name="Ott S."/>
            <person name="Zhao X."/>
            <person name="Nagaraj S."/>
            <person name="Vavikolanu K."/>
            <person name="Aluvathingal J."/>
            <person name="Nadendla S."/>
            <person name="Sichtig H."/>
        </authorList>
    </citation>
    <scope>NUCLEOTIDE SEQUENCE [LARGE SCALE GENOMIC DNA]</scope>
    <source>
        <strain evidence="16 17">FDAARGOS_392</strain>
    </source>
</reference>
<dbReference type="PRINTS" id="PR00509">
    <property type="entry name" value="PGMPMM"/>
</dbReference>
<dbReference type="Gene3D" id="3.30.310.50">
    <property type="entry name" value="Alpha-D-phosphohexomutase, C-terminal domain"/>
    <property type="match status" value="1"/>
</dbReference>
<dbReference type="EMBL" id="CP023525">
    <property type="protein sequence ID" value="ATF91947.1"/>
    <property type="molecule type" value="Genomic_DNA"/>
</dbReference>
<proteinExistence type="inferred from homology"/>
<dbReference type="Gene3D" id="3.40.120.10">
    <property type="entry name" value="Alpha-D-Glucose-1,6-Bisphosphate, subunit A, domain 3"/>
    <property type="match status" value="3"/>
</dbReference>
<keyword evidence="9 11" id="KW-0460">Magnesium</keyword>
<dbReference type="SUPFAM" id="SSF55957">
    <property type="entry name" value="Phosphoglucomutase, C-terminal domain"/>
    <property type="match status" value="1"/>
</dbReference>
<dbReference type="AlphaFoldDB" id="A0A291DVW5"/>
<comment type="catalytic activity">
    <reaction evidence="1">
        <text>alpha-D-mannose 1-phosphate = D-mannose 6-phosphate</text>
        <dbReference type="Rhea" id="RHEA:11140"/>
        <dbReference type="ChEBI" id="CHEBI:58409"/>
        <dbReference type="ChEBI" id="CHEBI:58735"/>
        <dbReference type="EC" id="5.4.2.8"/>
    </reaction>
</comment>
<evidence type="ECO:0000259" key="15">
    <source>
        <dbReference type="Pfam" id="PF02880"/>
    </source>
</evidence>
<dbReference type="PANTHER" id="PTHR43771:SF1">
    <property type="entry name" value="PHOSPHOMANNOMUTASE"/>
    <property type="match status" value="1"/>
</dbReference>
<dbReference type="EC" id="5.4.2.8" evidence="5"/>
<gene>
    <name evidence="16" type="ORF">CO704_07505</name>
</gene>
<dbReference type="SUPFAM" id="SSF53738">
    <property type="entry name" value="Phosphoglucomutase, first 3 domains"/>
    <property type="match status" value="3"/>
</dbReference>
<evidence type="ECO:0000256" key="2">
    <source>
        <dbReference type="ARBA" id="ARBA00001946"/>
    </source>
</evidence>
<dbReference type="PROSITE" id="PS00710">
    <property type="entry name" value="PGM_PMM"/>
    <property type="match status" value="1"/>
</dbReference>